<evidence type="ECO:0000256" key="6">
    <source>
        <dbReference type="SAM" id="Phobius"/>
    </source>
</evidence>
<comment type="subcellular location">
    <subcellularLocation>
        <location evidence="1">Membrane</location>
        <topology evidence="1">Multi-pass membrane protein</topology>
    </subcellularLocation>
</comment>
<sequence>MAGSYIKVPVRSVAAAILLLIHIPDNRAHKTSTTTVATNAKLDLSGFAIFAPCVTMLLLAIEWDGAKFLWNSATVIAPFCGASVMFNIFAFWEKRVADKAMTPSGYEVMLGTVVPGALLEKFGYCLSWMITSVVLDSIDFGPYSTLKVNSLTAQWVEFQILGGLGEDFGL</sequence>
<accession>A0A9P8CCZ7</accession>
<keyword evidence="3 6" id="KW-0812">Transmembrane</keyword>
<evidence type="ECO:0000313" key="8">
    <source>
        <dbReference type="Proteomes" id="UP000887226"/>
    </source>
</evidence>
<organism evidence="7 8">
    <name type="scientific">Calycina marina</name>
    <dbReference type="NCBI Taxonomy" id="1763456"/>
    <lineage>
        <taxon>Eukaryota</taxon>
        <taxon>Fungi</taxon>
        <taxon>Dikarya</taxon>
        <taxon>Ascomycota</taxon>
        <taxon>Pezizomycotina</taxon>
        <taxon>Leotiomycetes</taxon>
        <taxon>Helotiales</taxon>
        <taxon>Pezizellaceae</taxon>
        <taxon>Calycina</taxon>
    </lineage>
</organism>
<comment type="caution">
    <text evidence="7">The sequence shown here is derived from an EMBL/GenBank/DDBJ whole genome shotgun (WGS) entry which is preliminary data.</text>
</comment>
<evidence type="ECO:0000313" key="7">
    <source>
        <dbReference type="EMBL" id="KAG9240766.1"/>
    </source>
</evidence>
<dbReference type="AlphaFoldDB" id="A0A9P8CCZ7"/>
<dbReference type="Proteomes" id="UP000887226">
    <property type="component" value="Unassembled WGS sequence"/>
</dbReference>
<evidence type="ECO:0000256" key="2">
    <source>
        <dbReference type="ARBA" id="ARBA00007520"/>
    </source>
</evidence>
<feature type="transmembrane region" description="Helical" evidence="6">
    <location>
        <begin position="69"/>
        <end position="92"/>
    </location>
</feature>
<dbReference type="GO" id="GO:0005886">
    <property type="term" value="C:plasma membrane"/>
    <property type="evidence" value="ECO:0007669"/>
    <property type="project" value="TreeGrafter"/>
</dbReference>
<dbReference type="EMBL" id="MU254349">
    <property type="protein sequence ID" value="KAG9240766.1"/>
    <property type="molecule type" value="Genomic_DNA"/>
</dbReference>
<dbReference type="OrthoDB" id="10021397at2759"/>
<evidence type="ECO:0000256" key="4">
    <source>
        <dbReference type="ARBA" id="ARBA00022989"/>
    </source>
</evidence>
<dbReference type="PANTHER" id="PTHR23501:SF193">
    <property type="entry name" value="MULTIDRUG TRANSPORTER, PUTATIVE (AFU_ORTHOLOGUE AFUA_8G00940)-RELATED"/>
    <property type="match status" value="1"/>
</dbReference>
<name>A0A9P8CCZ7_9HELO</name>
<keyword evidence="8" id="KW-1185">Reference proteome</keyword>
<comment type="similarity">
    <text evidence="2">Belongs to the major facilitator superfamily. TCR/Tet family.</text>
</comment>
<reference evidence="7" key="1">
    <citation type="journal article" date="2021" name="IMA Fungus">
        <title>Genomic characterization of three marine fungi, including Emericellopsis atlantica sp. nov. with signatures of a generalist lifestyle and marine biomass degradation.</title>
        <authorList>
            <person name="Hagestad O.C."/>
            <person name="Hou L."/>
            <person name="Andersen J.H."/>
            <person name="Hansen E.H."/>
            <person name="Altermark B."/>
            <person name="Li C."/>
            <person name="Kuhnert E."/>
            <person name="Cox R.J."/>
            <person name="Crous P.W."/>
            <person name="Spatafora J.W."/>
            <person name="Lail K."/>
            <person name="Amirebrahimi M."/>
            <person name="Lipzen A."/>
            <person name="Pangilinan J."/>
            <person name="Andreopoulos W."/>
            <person name="Hayes R.D."/>
            <person name="Ng V."/>
            <person name="Grigoriev I.V."/>
            <person name="Jackson S.A."/>
            <person name="Sutton T.D.S."/>
            <person name="Dobson A.D.W."/>
            <person name="Rama T."/>
        </authorList>
    </citation>
    <scope>NUCLEOTIDE SEQUENCE</scope>
    <source>
        <strain evidence="7">TRa3180A</strain>
    </source>
</reference>
<protein>
    <submittedName>
        <fullName evidence="7">Uncharacterized protein</fullName>
    </submittedName>
</protein>
<dbReference type="PANTHER" id="PTHR23501">
    <property type="entry name" value="MAJOR FACILITATOR SUPERFAMILY"/>
    <property type="match status" value="1"/>
</dbReference>
<evidence type="ECO:0000256" key="1">
    <source>
        <dbReference type="ARBA" id="ARBA00004141"/>
    </source>
</evidence>
<keyword evidence="5 6" id="KW-0472">Membrane</keyword>
<gene>
    <name evidence="7" type="ORF">BJ878DRAFT_483543</name>
</gene>
<feature type="transmembrane region" description="Helical" evidence="6">
    <location>
        <begin position="44"/>
        <end position="63"/>
    </location>
</feature>
<evidence type="ECO:0000256" key="3">
    <source>
        <dbReference type="ARBA" id="ARBA00022692"/>
    </source>
</evidence>
<dbReference type="GO" id="GO:0022857">
    <property type="term" value="F:transmembrane transporter activity"/>
    <property type="evidence" value="ECO:0007669"/>
    <property type="project" value="TreeGrafter"/>
</dbReference>
<proteinExistence type="inferred from homology"/>
<evidence type="ECO:0000256" key="5">
    <source>
        <dbReference type="ARBA" id="ARBA00023136"/>
    </source>
</evidence>
<keyword evidence="4 6" id="KW-1133">Transmembrane helix</keyword>